<dbReference type="FunFam" id="3.30.565.10:FF:000028">
    <property type="entry name" value="PAS sensor protein"/>
    <property type="match status" value="1"/>
</dbReference>
<evidence type="ECO:0000256" key="3">
    <source>
        <dbReference type="ARBA" id="ARBA00022679"/>
    </source>
</evidence>
<dbReference type="RefSeq" id="WP_179820239.1">
    <property type="nucleotide sequence ID" value="NZ_JACCFS010000001.1"/>
</dbReference>
<dbReference type="Gene3D" id="3.60.40.10">
    <property type="entry name" value="PPM-type phosphatase domain"/>
    <property type="match status" value="1"/>
</dbReference>
<dbReference type="InterPro" id="IPR036890">
    <property type="entry name" value="HATPase_C_sf"/>
</dbReference>
<comment type="caution">
    <text evidence="18">The sequence shown here is derived from an EMBL/GenBank/DDBJ whole genome shotgun (WGS) entry which is preliminary data.</text>
</comment>
<dbReference type="EMBL" id="JACCFS010000001">
    <property type="protein sequence ID" value="NYJ32429.1"/>
    <property type="molecule type" value="Genomic_DNA"/>
</dbReference>
<dbReference type="SUPFAM" id="SSF55781">
    <property type="entry name" value="GAF domain-like"/>
    <property type="match status" value="1"/>
</dbReference>
<dbReference type="InterPro" id="IPR003018">
    <property type="entry name" value="GAF"/>
</dbReference>
<dbReference type="SMART" id="SM00065">
    <property type="entry name" value="GAF"/>
    <property type="match status" value="1"/>
</dbReference>
<dbReference type="GO" id="GO:0016301">
    <property type="term" value="F:kinase activity"/>
    <property type="evidence" value="ECO:0007669"/>
    <property type="project" value="UniProtKB-KW"/>
</dbReference>
<dbReference type="SUPFAM" id="SSF55874">
    <property type="entry name" value="ATPase domain of HSP90 chaperone/DNA topoisomerase II/histidine kinase"/>
    <property type="match status" value="1"/>
</dbReference>
<dbReference type="SMART" id="SM00331">
    <property type="entry name" value="PP2C_SIG"/>
    <property type="match status" value="1"/>
</dbReference>
<dbReference type="AlphaFoldDB" id="A0A7Z0EI21"/>
<dbReference type="EC" id="3.1.3.16" evidence="1"/>
<organism evidence="18 19">
    <name type="scientific">Nocardiopsis aegyptia</name>
    <dbReference type="NCBI Taxonomy" id="220378"/>
    <lineage>
        <taxon>Bacteria</taxon>
        <taxon>Bacillati</taxon>
        <taxon>Actinomycetota</taxon>
        <taxon>Actinomycetes</taxon>
        <taxon>Streptosporangiales</taxon>
        <taxon>Nocardiopsidaceae</taxon>
        <taxon>Nocardiopsis</taxon>
    </lineage>
</organism>
<dbReference type="SUPFAM" id="SSF81606">
    <property type="entry name" value="PP2C-like"/>
    <property type="match status" value="1"/>
</dbReference>
<evidence type="ECO:0000256" key="4">
    <source>
        <dbReference type="ARBA" id="ARBA00022723"/>
    </source>
</evidence>
<evidence type="ECO:0000256" key="9">
    <source>
        <dbReference type="ARBA" id="ARBA00022842"/>
    </source>
</evidence>
<dbReference type="InterPro" id="IPR003594">
    <property type="entry name" value="HATPase_dom"/>
</dbReference>
<proteinExistence type="predicted"/>
<keyword evidence="10" id="KW-0904">Protein phosphatase</keyword>
<evidence type="ECO:0000256" key="7">
    <source>
        <dbReference type="ARBA" id="ARBA00022801"/>
    </source>
</evidence>
<dbReference type="GO" id="GO:0046872">
    <property type="term" value="F:metal ion binding"/>
    <property type="evidence" value="ECO:0007669"/>
    <property type="project" value="UniProtKB-KW"/>
</dbReference>
<gene>
    <name evidence="18" type="ORF">HNR10_000310</name>
</gene>
<dbReference type="Gene3D" id="3.30.450.40">
    <property type="match status" value="1"/>
</dbReference>
<dbReference type="GO" id="GO:0005524">
    <property type="term" value="F:ATP binding"/>
    <property type="evidence" value="ECO:0007669"/>
    <property type="project" value="UniProtKB-KW"/>
</dbReference>
<dbReference type="Pfam" id="PF01590">
    <property type="entry name" value="GAF"/>
    <property type="match status" value="1"/>
</dbReference>
<evidence type="ECO:0000256" key="5">
    <source>
        <dbReference type="ARBA" id="ARBA00022741"/>
    </source>
</evidence>
<evidence type="ECO:0000256" key="15">
    <source>
        <dbReference type="ARBA" id="ARBA00081350"/>
    </source>
</evidence>
<keyword evidence="2" id="KW-0597">Phosphoprotein</keyword>
<dbReference type="PANTHER" id="PTHR43156:SF2">
    <property type="entry name" value="STAGE II SPORULATION PROTEIN E"/>
    <property type="match status" value="1"/>
</dbReference>
<accession>A0A7Z0EI21</accession>
<dbReference type="InterPro" id="IPR052016">
    <property type="entry name" value="Bact_Sigma-Reg"/>
</dbReference>
<dbReference type="PANTHER" id="PTHR43156">
    <property type="entry name" value="STAGE II SPORULATION PROTEIN E-RELATED"/>
    <property type="match status" value="1"/>
</dbReference>
<evidence type="ECO:0000259" key="17">
    <source>
        <dbReference type="SMART" id="SM00331"/>
    </source>
</evidence>
<evidence type="ECO:0000256" key="6">
    <source>
        <dbReference type="ARBA" id="ARBA00022777"/>
    </source>
</evidence>
<protein>
    <recommendedName>
        <fullName evidence="1">protein-serine/threonine phosphatase</fullName>
        <ecNumber evidence="1">3.1.3.16</ecNumber>
    </recommendedName>
    <alternativeName>
        <fullName evidence="15">Protein-serine/threonine phosphatase</fullName>
    </alternativeName>
    <alternativeName>
        <fullName evidence="14">Serine/threonine-protein kinase</fullName>
    </alternativeName>
</protein>
<keyword evidence="11" id="KW-0464">Manganese</keyword>
<keyword evidence="9" id="KW-0460">Magnesium</keyword>
<dbReference type="Pfam" id="PF13581">
    <property type="entry name" value="HATPase_c_2"/>
    <property type="match status" value="1"/>
</dbReference>
<keyword evidence="6" id="KW-0418">Kinase</keyword>
<keyword evidence="19" id="KW-1185">Reference proteome</keyword>
<dbReference type="Gene3D" id="3.30.565.10">
    <property type="entry name" value="Histidine kinase-like ATPase, C-terminal domain"/>
    <property type="match status" value="1"/>
</dbReference>
<evidence type="ECO:0000256" key="11">
    <source>
        <dbReference type="ARBA" id="ARBA00023211"/>
    </source>
</evidence>
<dbReference type="CDD" id="cd16936">
    <property type="entry name" value="HATPase_RsbW-like"/>
    <property type="match status" value="1"/>
</dbReference>
<evidence type="ECO:0000259" key="16">
    <source>
        <dbReference type="SMART" id="SM00065"/>
    </source>
</evidence>
<dbReference type="Pfam" id="PF07228">
    <property type="entry name" value="SpoIIE"/>
    <property type="match status" value="1"/>
</dbReference>
<sequence>MDPKTSELFDAARESVRERTAVLERVRFLNGAATRIGASMDMRRIVRELVGSVVPHLADAATVHLLDALLPGPHLDVELPDAVGSLTAPLRRVAVVHSDYQAELWRTVVPEDQVHVMPPSNPVHRAMAEASPVVVPRIDDEIAAMLDRTHTTGDLTPLIIDRSLLALPLTVRGRVLGAVVLLRDPDRPIFDEVDTLMAEQLAIQTGLALDNAHMYRSEADATDALQRAMLPALPPRLSCADITHRYRSSSHIAQVGGDWFDAIPLSGSRVVFVVGDVMGHGLHSAAAMGQFRTAVQTLAALDLPPEQVLRHLDDLALRLGEDYLATCLYCVYDPVARLCTMANAGHVPPVLVRQGRGAEPVNLPTGAPIGVGGVAFESADVRVHDGDVLLLCTDGLVEARGRNIEKGMAALCAAAERPLPLEELGDTILTDLRTDDQEDDVALLLARLRGVPSHHVAHWLMEPRPTTPSRVRRLIRATLASWDLEEHTDVAELLATELVTNAVRYAQGPIGVRMLRTDALLFEVSDEDQHRPVLRRSADTDEGGRGLQLVSRLAHRWGASGKTPGKVVWFELDLDDV</sequence>
<evidence type="ECO:0000256" key="14">
    <source>
        <dbReference type="ARBA" id="ARBA00075117"/>
    </source>
</evidence>
<dbReference type="InterPro" id="IPR029016">
    <property type="entry name" value="GAF-like_dom_sf"/>
</dbReference>
<evidence type="ECO:0000256" key="8">
    <source>
        <dbReference type="ARBA" id="ARBA00022840"/>
    </source>
</evidence>
<keyword evidence="8" id="KW-0067">ATP-binding</keyword>
<dbReference type="InterPro" id="IPR001932">
    <property type="entry name" value="PPM-type_phosphatase-like_dom"/>
</dbReference>
<keyword evidence="4" id="KW-0479">Metal-binding</keyword>
<evidence type="ECO:0000256" key="12">
    <source>
        <dbReference type="ARBA" id="ARBA00047761"/>
    </source>
</evidence>
<dbReference type="InterPro" id="IPR036457">
    <property type="entry name" value="PPM-type-like_dom_sf"/>
</dbReference>
<keyword evidence="5" id="KW-0547">Nucleotide-binding</keyword>
<dbReference type="Proteomes" id="UP000572051">
    <property type="component" value="Unassembled WGS sequence"/>
</dbReference>
<name>A0A7Z0EI21_9ACTN</name>
<feature type="domain" description="GAF" evidence="16">
    <location>
        <begin position="41"/>
        <end position="219"/>
    </location>
</feature>
<evidence type="ECO:0000256" key="13">
    <source>
        <dbReference type="ARBA" id="ARBA00056274"/>
    </source>
</evidence>
<feature type="domain" description="PPM-type phosphatase" evidence="17">
    <location>
        <begin position="244"/>
        <end position="448"/>
    </location>
</feature>
<evidence type="ECO:0000256" key="10">
    <source>
        <dbReference type="ARBA" id="ARBA00022912"/>
    </source>
</evidence>
<evidence type="ECO:0000313" key="19">
    <source>
        <dbReference type="Proteomes" id="UP000572051"/>
    </source>
</evidence>
<evidence type="ECO:0000256" key="2">
    <source>
        <dbReference type="ARBA" id="ARBA00022553"/>
    </source>
</evidence>
<reference evidence="18 19" key="1">
    <citation type="submission" date="2020-07" db="EMBL/GenBank/DDBJ databases">
        <title>Sequencing the genomes of 1000 actinobacteria strains.</title>
        <authorList>
            <person name="Klenk H.-P."/>
        </authorList>
    </citation>
    <scope>NUCLEOTIDE SEQUENCE [LARGE SCALE GENOMIC DNA]</scope>
    <source>
        <strain evidence="18 19">DSM 44442</strain>
    </source>
</reference>
<keyword evidence="7" id="KW-0378">Hydrolase</keyword>
<evidence type="ECO:0000313" key="18">
    <source>
        <dbReference type="EMBL" id="NYJ32429.1"/>
    </source>
</evidence>
<dbReference type="FunFam" id="3.60.40.10:FF:000005">
    <property type="entry name" value="Serine/threonine protein phosphatase"/>
    <property type="match status" value="1"/>
</dbReference>
<keyword evidence="3" id="KW-0808">Transferase</keyword>
<comment type="catalytic activity">
    <reaction evidence="12">
        <text>O-phospho-L-seryl-[protein] + H2O = L-seryl-[protein] + phosphate</text>
        <dbReference type="Rhea" id="RHEA:20629"/>
        <dbReference type="Rhea" id="RHEA-COMP:9863"/>
        <dbReference type="Rhea" id="RHEA-COMP:11604"/>
        <dbReference type="ChEBI" id="CHEBI:15377"/>
        <dbReference type="ChEBI" id="CHEBI:29999"/>
        <dbReference type="ChEBI" id="CHEBI:43474"/>
        <dbReference type="ChEBI" id="CHEBI:83421"/>
        <dbReference type="EC" id="3.1.3.16"/>
    </reaction>
</comment>
<comment type="function">
    <text evidence="13">Primarily acts as an independent SigF regulator that is sensitive to the osmosensory signal, mediating the cross talk of PknD with the SigF regulon. Possesses both phosphatase and kinase activities. The kinase domain functions as a classic anti-sigma factor-like kinase to phosphorylate the anti-anti-sigma factor domain at the canonical regulatory site, and the phosphatase domain antagonizes this activity.</text>
</comment>
<evidence type="ECO:0000256" key="1">
    <source>
        <dbReference type="ARBA" id="ARBA00013081"/>
    </source>
</evidence>
<dbReference type="GO" id="GO:0004722">
    <property type="term" value="F:protein serine/threonine phosphatase activity"/>
    <property type="evidence" value="ECO:0007669"/>
    <property type="project" value="UniProtKB-EC"/>
</dbReference>